<organism evidence="1 2">
    <name type="scientific">Flintibacter hominis</name>
    <dbReference type="NCBI Taxonomy" id="2763048"/>
    <lineage>
        <taxon>Bacteria</taxon>
        <taxon>Bacillati</taxon>
        <taxon>Bacillota</taxon>
        <taxon>Clostridia</taxon>
        <taxon>Eubacteriales</taxon>
        <taxon>Flintibacter</taxon>
    </lineage>
</organism>
<accession>A0A8J6JAI7</accession>
<evidence type="ECO:0000313" key="2">
    <source>
        <dbReference type="Proteomes" id="UP000628736"/>
    </source>
</evidence>
<dbReference type="EMBL" id="JACOPO010000008">
    <property type="protein sequence ID" value="MBC5723402.1"/>
    <property type="molecule type" value="Genomic_DNA"/>
</dbReference>
<name>A0A8J6JAI7_9FIRM</name>
<keyword evidence="2" id="KW-1185">Reference proteome</keyword>
<proteinExistence type="predicted"/>
<reference evidence="1" key="1">
    <citation type="submission" date="2020-08" db="EMBL/GenBank/DDBJ databases">
        <title>Genome public.</title>
        <authorList>
            <person name="Liu C."/>
            <person name="Sun Q."/>
        </authorList>
    </citation>
    <scope>NUCLEOTIDE SEQUENCE</scope>
    <source>
        <strain evidence="1">NSJ-23</strain>
    </source>
</reference>
<comment type="caution">
    <text evidence="1">The sequence shown here is derived from an EMBL/GenBank/DDBJ whole genome shotgun (WGS) entry which is preliminary data.</text>
</comment>
<dbReference type="AlphaFoldDB" id="A0A8J6JAI7"/>
<dbReference type="Proteomes" id="UP000628736">
    <property type="component" value="Unassembled WGS sequence"/>
</dbReference>
<dbReference type="RefSeq" id="WP_147572541.1">
    <property type="nucleotide sequence ID" value="NZ_JACOPO010000008.1"/>
</dbReference>
<gene>
    <name evidence="1" type="ORF">H8S11_11335</name>
</gene>
<protein>
    <submittedName>
        <fullName evidence="1">Uncharacterized protein</fullName>
    </submittedName>
</protein>
<sequence>MMKNQLKQFLIAGAVLAVLAALFFGWRSWYYRPQTLADILPLSPEDIEACDVQMDYSDRENALCFDLTTGQFHELLDLLSSTTYQVPGKNIGIPEDTVQITLDPHARVFFHSGGRHMELILPGNLILVNPLAFPGKSRTYLPDGNQEFQQEVIAFLESCQNGA</sequence>
<evidence type="ECO:0000313" key="1">
    <source>
        <dbReference type="EMBL" id="MBC5723402.1"/>
    </source>
</evidence>